<feature type="non-terminal residue" evidence="2">
    <location>
        <position position="457"/>
    </location>
</feature>
<organism evidence="2">
    <name type="scientific">marine metagenome</name>
    <dbReference type="NCBI Taxonomy" id="408172"/>
    <lineage>
        <taxon>unclassified sequences</taxon>
        <taxon>metagenomes</taxon>
        <taxon>ecological metagenomes</taxon>
    </lineage>
</organism>
<dbReference type="SUPFAM" id="SSF56601">
    <property type="entry name" value="beta-lactamase/transpeptidase-like"/>
    <property type="match status" value="1"/>
</dbReference>
<gene>
    <name evidence="2" type="ORF">METZ01_LOCUS220111</name>
</gene>
<reference evidence="2" key="1">
    <citation type="submission" date="2018-05" db="EMBL/GenBank/DDBJ databases">
        <authorList>
            <person name="Lanie J.A."/>
            <person name="Ng W.-L."/>
            <person name="Kazmierczak K.M."/>
            <person name="Andrzejewski T.M."/>
            <person name="Davidsen T.M."/>
            <person name="Wayne K.J."/>
            <person name="Tettelin H."/>
            <person name="Glass J.I."/>
            <person name="Rusch D."/>
            <person name="Podicherti R."/>
            <person name="Tsui H.-C.T."/>
            <person name="Winkler M.E."/>
        </authorList>
    </citation>
    <scope>NUCLEOTIDE SEQUENCE</scope>
</reference>
<dbReference type="EMBL" id="UINC01052202">
    <property type="protein sequence ID" value="SVB67257.1"/>
    <property type="molecule type" value="Genomic_DNA"/>
</dbReference>
<sequence length="457" mass="49175">MTTSIRTIIKSIGRNATLVASLCAAALLLASSYSEAADHGMDEKVLSQIPKKLQAIVDSGQSSGMVSLVARNGKIASIDAVGWHVMDKEPMEATAVFRCASMSKPFCAASIMMLVDEGKLKLDDLVEKHIPEFKGQKVDTLNRYQVRFRGSRSSDGLPTAKHPLTIRNLLNHTDALPVTRSTKSAKTIKARALACAKNPLMWEPGSKCLYGGEGLHVAAYLVEKYSGMQYTEFVQTRILDPLGMKSTYFTNKDVPKDRLLPGHRKRKNKWEPFFKGDPKIGGSGRYFAVDAGLLSTAGDMFLWHQMFLNGGEYGGVRLLSENSVREITRNQTGDAQLDENFVWGLAFKVLHAPEGNIATLTKGSFGKGGAGNSIWADPSTKTIYIVMQNISGGDSTIAIDTVLKTASAAIVTKRHPHVDASSTSADVLKAAGVKGGLVVHIGCGDGKVTAALRASDS</sequence>
<feature type="domain" description="Beta-lactamase-related" evidence="1">
    <location>
        <begin position="52"/>
        <end position="394"/>
    </location>
</feature>
<dbReference type="InterPro" id="IPR012338">
    <property type="entry name" value="Beta-lactam/transpept-like"/>
</dbReference>
<name>A0A382FYD6_9ZZZZ</name>
<dbReference type="InterPro" id="IPR050789">
    <property type="entry name" value="Diverse_Enzym_Activities"/>
</dbReference>
<dbReference type="Gene3D" id="3.40.710.10">
    <property type="entry name" value="DD-peptidase/beta-lactamase superfamily"/>
    <property type="match status" value="1"/>
</dbReference>
<dbReference type="AlphaFoldDB" id="A0A382FYD6"/>
<proteinExistence type="predicted"/>
<dbReference type="Pfam" id="PF00144">
    <property type="entry name" value="Beta-lactamase"/>
    <property type="match status" value="1"/>
</dbReference>
<evidence type="ECO:0000313" key="2">
    <source>
        <dbReference type="EMBL" id="SVB67257.1"/>
    </source>
</evidence>
<evidence type="ECO:0000259" key="1">
    <source>
        <dbReference type="Pfam" id="PF00144"/>
    </source>
</evidence>
<dbReference type="InterPro" id="IPR001466">
    <property type="entry name" value="Beta-lactam-related"/>
</dbReference>
<dbReference type="PANTHER" id="PTHR43283">
    <property type="entry name" value="BETA-LACTAMASE-RELATED"/>
    <property type="match status" value="1"/>
</dbReference>
<protein>
    <recommendedName>
        <fullName evidence="1">Beta-lactamase-related domain-containing protein</fullName>
    </recommendedName>
</protein>
<accession>A0A382FYD6</accession>